<dbReference type="PROSITE" id="PS00678">
    <property type="entry name" value="WD_REPEATS_1"/>
    <property type="match status" value="9"/>
</dbReference>
<gene>
    <name evidence="6" type="ORF">CEUSTIGMA_g37.t1</name>
</gene>
<keyword evidence="7" id="KW-1185">Reference proteome</keyword>
<organism evidence="6 7">
    <name type="scientific">Chlamydomonas eustigma</name>
    <dbReference type="NCBI Taxonomy" id="1157962"/>
    <lineage>
        <taxon>Eukaryota</taxon>
        <taxon>Viridiplantae</taxon>
        <taxon>Chlorophyta</taxon>
        <taxon>core chlorophytes</taxon>
        <taxon>Chlorophyceae</taxon>
        <taxon>CS clade</taxon>
        <taxon>Chlamydomonadales</taxon>
        <taxon>Chlamydomonadaceae</taxon>
        <taxon>Chlamydomonas</taxon>
    </lineage>
</organism>
<feature type="repeat" description="WD" evidence="3">
    <location>
        <begin position="2363"/>
        <end position="2398"/>
    </location>
</feature>
<name>A0A250WP72_9CHLO</name>
<feature type="repeat" description="WD" evidence="3">
    <location>
        <begin position="1958"/>
        <end position="1999"/>
    </location>
</feature>
<dbReference type="OrthoDB" id="540662at2759"/>
<feature type="compositionally biased region" description="Gly residues" evidence="4">
    <location>
        <begin position="630"/>
        <end position="639"/>
    </location>
</feature>
<dbReference type="InterPro" id="IPR007111">
    <property type="entry name" value="NACHT_NTPase"/>
</dbReference>
<dbReference type="Proteomes" id="UP000232323">
    <property type="component" value="Unassembled WGS sequence"/>
</dbReference>
<dbReference type="PROSITE" id="PS50082">
    <property type="entry name" value="WD_REPEATS_2"/>
    <property type="match status" value="14"/>
</dbReference>
<dbReference type="SUPFAM" id="SSF50978">
    <property type="entry name" value="WD40 repeat-like"/>
    <property type="match status" value="2"/>
</dbReference>
<evidence type="ECO:0000259" key="5">
    <source>
        <dbReference type="PROSITE" id="PS50837"/>
    </source>
</evidence>
<feature type="repeat" description="WD" evidence="3">
    <location>
        <begin position="1827"/>
        <end position="1869"/>
    </location>
</feature>
<dbReference type="InterPro" id="IPR001680">
    <property type="entry name" value="WD40_rpt"/>
</dbReference>
<feature type="compositionally biased region" description="Polar residues" evidence="4">
    <location>
        <begin position="280"/>
        <end position="294"/>
    </location>
</feature>
<keyword evidence="2" id="KW-0677">Repeat</keyword>
<keyword evidence="1 3" id="KW-0853">WD repeat</keyword>
<feature type="repeat" description="WD" evidence="3">
    <location>
        <begin position="2226"/>
        <end position="2260"/>
    </location>
</feature>
<feature type="region of interest" description="Disordered" evidence="4">
    <location>
        <begin position="477"/>
        <end position="501"/>
    </location>
</feature>
<feature type="repeat" description="WD" evidence="3">
    <location>
        <begin position="1870"/>
        <end position="1911"/>
    </location>
</feature>
<feature type="repeat" description="WD" evidence="3">
    <location>
        <begin position="1743"/>
        <end position="1784"/>
    </location>
</feature>
<dbReference type="PROSITE" id="PS50837">
    <property type="entry name" value="NACHT"/>
    <property type="match status" value="1"/>
</dbReference>
<dbReference type="InterPro" id="IPR019775">
    <property type="entry name" value="WD40_repeat_CS"/>
</dbReference>
<feature type="compositionally biased region" description="Acidic residues" evidence="4">
    <location>
        <begin position="203"/>
        <end position="212"/>
    </location>
</feature>
<dbReference type="Pfam" id="PF24883">
    <property type="entry name" value="NPHP3_N"/>
    <property type="match status" value="1"/>
</dbReference>
<feature type="region of interest" description="Disordered" evidence="4">
    <location>
        <begin position="68"/>
        <end position="127"/>
    </location>
</feature>
<dbReference type="InterPro" id="IPR015943">
    <property type="entry name" value="WD40/YVTN_repeat-like_dom_sf"/>
</dbReference>
<feature type="region of interest" description="Disordered" evidence="4">
    <location>
        <begin position="173"/>
        <end position="340"/>
    </location>
</feature>
<feature type="region of interest" description="Disordered" evidence="4">
    <location>
        <begin position="1"/>
        <end position="52"/>
    </location>
</feature>
<dbReference type="Pfam" id="PF00400">
    <property type="entry name" value="WD40"/>
    <property type="match status" value="14"/>
</dbReference>
<evidence type="ECO:0000313" key="6">
    <source>
        <dbReference type="EMBL" id="GAX72581.1"/>
    </source>
</evidence>
<accession>A0A250WP72</accession>
<dbReference type="Gene3D" id="2.130.10.10">
    <property type="entry name" value="YVTN repeat-like/Quinoprotein amine dehydrogenase"/>
    <property type="match status" value="6"/>
</dbReference>
<feature type="repeat" description="WD" evidence="3">
    <location>
        <begin position="1785"/>
        <end position="1826"/>
    </location>
</feature>
<dbReference type="EMBL" id="BEGY01000001">
    <property type="protein sequence ID" value="GAX72581.1"/>
    <property type="molecule type" value="Genomic_DNA"/>
</dbReference>
<dbReference type="InterPro" id="IPR020472">
    <property type="entry name" value="WD40_PAC1"/>
</dbReference>
<dbReference type="InterPro" id="IPR056884">
    <property type="entry name" value="NPHP3-like_N"/>
</dbReference>
<reference evidence="6 7" key="1">
    <citation type="submission" date="2017-08" db="EMBL/GenBank/DDBJ databases">
        <title>Acidophilic green algal genome provides insights into adaptation to an acidic environment.</title>
        <authorList>
            <person name="Hirooka S."/>
            <person name="Hirose Y."/>
            <person name="Kanesaki Y."/>
            <person name="Higuchi S."/>
            <person name="Fujiwara T."/>
            <person name="Onuma R."/>
            <person name="Era A."/>
            <person name="Ohbayashi R."/>
            <person name="Uzuka A."/>
            <person name="Nozaki H."/>
            <person name="Yoshikawa H."/>
            <person name="Miyagishima S.Y."/>
        </authorList>
    </citation>
    <scope>NUCLEOTIDE SEQUENCE [LARGE SCALE GENOMIC DNA]</scope>
    <source>
        <strain evidence="6 7">NIES-2499</strain>
    </source>
</reference>
<dbReference type="Pfam" id="PF25521">
    <property type="entry name" value="WHD_TANC1"/>
    <property type="match status" value="1"/>
</dbReference>
<feature type="compositionally biased region" description="Basic and acidic residues" evidence="4">
    <location>
        <begin position="184"/>
        <end position="202"/>
    </location>
</feature>
<feature type="compositionally biased region" description="Polar residues" evidence="4">
    <location>
        <begin position="1"/>
        <end position="13"/>
    </location>
</feature>
<dbReference type="PROSITE" id="PS50294">
    <property type="entry name" value="WD_REPEATS_REGION"/>
    <property type="match status" value="14"/>
</dbReference>
<feature type="region of interest" description="Disordered" evidence="4">
    <location>
        <begin position="580"/>
        <end position="639"/>
    </location>
</feature>
<feature type="compositionally biased region" description="Polar residues" evidence="4">
    <location>
        <begin position="31"/>
        <end position="42"/>
    </location>
</feature>
<dbReference type="InterPro" id="IPR058056">
    <property type="entry name" value="WH_TANC1/2"/>
</dbReference>
<dbReference type="InterPro" id="IPR036322">
    <property type="entry name" value="WD40_repeat_dom_sf"/>
</dbReference>
<feature type="region of interest" description="Disordered" evidence="4">
    <location>
        <begin position="2058"/>
        <end position="2080"/>
    </location>
</feature>
<feature type="compositionally biased region" description="Acidic residues" evidence="4">
    <location>
        <begin position="718"/>
        <end position="739"/>
    </location>
</feature>
<evidence type="ECO:0000256" key="1">
    <source>
        <dbReference type="ARBA" id="ARBA00022574"/>
    </source>
</evidence>
<evidence type="ECO:0000256" key="4">
    <source>
        <dbReference type="SAM" id="MobiDB-lite"/>
    </source>
</evidence>
<comment type="caution">
    <text evidence="6">The sequence shown here is derived from an EMBL/GenBank/DDBJ whole genome shotgun (WGS) entry which is preliminary data.</text>
</comment>
<protein>
    <recommendedName>
        <fullName evidence="5">NACHT domain-containing protein</fullName>
    </recommendedName>
</protein>
<dbReference type="SUPFAM" id="SSF52540">
    <property type="entry name" value="P-loop containing nucleoside triphosphate hydrolases"/>
    <property type="match status" value="1"/>
</dbReference>
<feature type="compositionally biased region" description="Basic residues" evidence="4">
    <location>
        <begin position="593"/>
        <end position="603"/>
    </location>
</feature>
<feature type="repeat" description="WD" evidence="3">
    <location>
        <begin position="2321"/>
        <end position="2362"/>
    </location>
</feature>
<dbReference type="PANTHER" id="PTHR19879">
    <property type="entry name" value="TRANSCRIPTION INITIATION FACTOR TFIID"/>
    <property type="match status" value="1"/>
</dbReference>
<dbReference type="Gene3D" id="3.40.50.300">
    <property type="entry name" value="P-loop containing nucleotide triphosphate hydrolases"/>
    <property type="match status" value="1"/>
</dbReference>
<evidence type="ECO:0000313" key="7">
    <source>
        <dbReference type="Proteomes" id="UP000232323"/>
    </source>
</evidence>
<dbReference type="SMART" id="SM00320">
    <property type="entry name" value="WD40"/>
    <property type="match status" value="15"/>
</dbReference>
<sequence>MSSYSKAEANDQQGPKELNKLPAKAPLLSNGIINTRHTSSPQRLRRRGSAEPVLQSHAALDRFKIGAPTQSHQGHQQAPASVSNHTGMHATQDLSKTSTSSQNKPLSQSTQPTSHPKTTMHMHNDNSIPLPRDHIRFQHNLTSSQPNPTGHNIASGSPQRSVQELKFAISGPQSNIKASWADKYPPDHDRNPKPSRIFHQETDNETIGEADGVEGKYVSQRLTEVSSMERVRRDLEDARRKPEIAANNSSERRNMKPSAVKSRSSVKGIPLLPSLAAKASQPSAVKTSASTLSPPSHRRSLGEISSASFRGSNSRRREKSASPQRDEEWRHDKWNGKNETMSLRRSQLIVAPSLEPKSLYQPSASFSRLPSMAASKRITLAASKVALAPGHMSVAAHNASMAASTRSSMAASRKAAGAAGQGHAAAAAAALSAVDRVKSLPVVSSRAFKHLIHSGRLKALQEAEEQLKSNSYKAQGKPVMLNSQPGRSLTRGETNESLDRALSTAGTLTSEENHVLRFQSAPEIITSGPRRRTLSIDELSIFDRGLFRITASCRSSFIMLSARFPKLEKRVRKARELAAAAASAVGPGPHHLVSVRRKSKSRGRGSGEGRKKSSRARRRSRGDVVTAEGTAGGTAGGTGDAFSRLMHLLPASLDAMPTFLTTNQEGEAEATNDPLWIPSTRVSSVASELRSSLKEIPEGMAEEGGSNDDGETSSYYDSTDEEDDEEEEDGSDAEEDESVDLVQHQKNGLIMQQHLLDMRKTRVRKKAEDMSKVTAAAAAVIAAAPGYGGEEDAVKAQVEGDKVETADAEDQAMGDWIGQKAKAVGGLPEAATKGLTLRGLRKLAARVKELFNSGQFSSPVDINDDPKRKWTLEGVESMDELTTTHLVYMWVKSATGSRRLADVKELVDPSDLGLPMYFVSHAWNGAWTKLVDTVENYLMSASDTTCVWIDCVAINQHSDTNKAQNQADVAAFENVLKVCTGGTIVVIDMPRCNPATRSWCMYEWDHTLHYHGPDGLHMQGLESEHLAQIVEQIDVEMSQCWMPSDREMILQNIRTHHGSTSHFNDALRLQLMLKPLSYKVDLEQLGRRSEGTVWRLDDAQNWLRSWKSRALCVMGGPGTGKSSVSAALSELLLGRRDPNKPGQWLGPITAMHFLKHNDQRRLDPVRIIKSLAFQLASRMPSLRRHLLEGEISALDVDELVDMELAFEILVEPLEEDSGTEQIILLIDALDEADPTGQPGGVSLGNQVLRLILNYFAPKLPERVRFMFTSRPDAAGGSIRQVLERAFPDIEYLEPWQLRQEIVEESCDLLLPNEPSSSSLSMLPPISKTAPAMAADGAPSPFPTIADTFSASAAASPIVSNLLMTPGRASVVPADAAAAGIMGRPSTLAKTSLARPSVARNSMAASPPLGGTGRVLVYDTVVKECRIARRADVADLDALYEAYEEVFERHPPAGQVLNLLQVLMAAQEPLSNSLLQQMKLADKLQSLPGWGTLFYEANHHVYTLHKSLSDWMLDPKKSQSFAVDLRRGHMLISLHLLKDVLKAEEMQNSSKQRRPASSFQLESAALSRHSVGSGNRWGSTAGSAVSTAASRAASAHGGSRLAAAAAAAATAAAASLPQYAAKYAIIHLARSGQDGGELLDAALSQWDFLRMVFLSGFGGGMVRALGDLSHRSVYCEDALRWLRRYFSEFERNPRDMEEITLRPDCPVCRSFKYHEAAERIQLPWLTTQVLGGHMGGWPADEVVLSEHIGDVISLAFRPDGKQLVTASSDGSVRAWDLASGQCMAVLEGHRAGVTCVSYHPKGTLVASSSADRTTCIWDMGTGQSMLTLEGHSGEVSCCVFRPGDGYYLATASSDGTVRLWEVSTGKGDVRLKAHDMHVCSLAYSPSGTTLATASEDGSVKLWNLLGNQCIRTLDVHMHQKGYSVWCVAFSPDGTRLATGSRDGTVRLFDISNGRVTQKLKGQIGDVWSLSFSPDGQRMATGCMDGRLRVWDLKTQHSLKLEGHGGDLFCVRFSPDGNHIATGSRDATARIWNVPSMSSTFEHSLANAPEDCGGQHLSLSGPLGTLKESSDSTSPVVGTPVDRRSQGVKDLLQSAASLRISLTANSGADLLNTSMDKRFSLANASHDTVETQSVSIDGGHSGTVWSVVFGSTQKGHLLATGSSDGTAKVWNTKDGKCLVTLTGHSNSVNTCALRPDDHILATGSSDCTVRLWNVDTKSVSFGQCTAKLAGHSGGVTCLAFDSLGDQLASGSYDRSIRLWKMDPEGGEGICLRVIEGHKGEIRCVSFSPSGTMLMTAGQDRTARLWDLSNDDLALLRLNGHEVLYGHNACVYDLSVSPSGDFMATCSKDGKVLIWQVSNSQCIAGLDPQAGDINSVAFSLDGKWLATGHQDGTTRIWGLSSVMAAGVGGANVQATEVLVGHGADVFSVAFSPDSNHLATASADGTARIWTLGKTSQATRKPPVRVGTIRSISFKPDGSSLQLKVATEASVLLGTDVEDTVVTWNVNSGERWADDDF</sequence>
<feature type="repeat" description="WD" evidence="3">
    <location>
        <begin position="1999"/>
        <end position="2040"/>
    </location>
</feature>
<evidence type="ECO:0000256" key="2">
    <source>
        <dbReference type="ARBA" id="ARBA00022737"/>
    </source>
</evidence>
<feature type="repeat" description="WD" evidence="3">
    <location>
        <begin position="1916"/>
        <end position="1957"/>
    </location>
</feature>
<dbReference type="InterPro" id="IPR027417">
    <property type="entry name" value="P-loop_NTPase"/>
</dbReference>
<proteinExistence type="predicted"/>
<feature type="repeat" description="WD" evidence="3">
    <location>
        <begin position="2272"/>
        <end position="2313"/>
    </location>
</feature>
<feature type="domain" description="NACHT" evidence="5">
    <location>
        <begin position="1109"/>
        <end position="1273"/>
    </location>
</feature>
<feature type="repeat" description="WD" evidence="3">
    <location>
        <begin position="2415"/>
        <end position="2456"/>
    </location>
</feature>
<feature type="compositionally biased region" description="Polar residues" evidence="4">
    <location>
        <begin position="68"/>
        <end position="86"/>
    </location>
</feature>
<dbReference type="CDD" id="cd00200">
    <property type="entry name" value="WD40"/>
    <property type="match status" value="2"/>
</dbReference>
<dbReference type="SUPFAM" id="SSF50952">
    <property type="entry name" value="Soluble quinoprotein glucose dehydrogenase"/>
    <property type="match status" value="1"/>
</dbReference>
<feature type="region of interest" description="Disordered" evidence="4">
    <location>
        <begin position="688"/>
        <end position="740"/>
    </location>
</feature>
<feature type="repeat" description="WD" evidence="3">
    <location>
        <begin position="2135"/>
        <end position="2178"/>
    </location>
</feature>
<feature type="compositionally biased region" description="Polar residues" evidence="4">
    <location>
        <begin position="303"/>
        <end position="312"/>
    </location>
</feature>
<dbReference type="PANTHER" id="PTHR19879:SF9">
    <property type="entry name" value="TRANSCRIPTION INITIATION FACTOR TFIID SUBUNIT 5"/>
    <property type="match status" value="1"/>
</dbReference>
<feature type="region of interest" description="Disordered" evidence="4">
    <location>
        <begin position="140"/>
        <end position="161"/>
    </location>
</feature>
<feature type="compositionally biased region" description="Basic and acidic residues" evidence="4">
    <location>
        <begin position="324"/>
        <end position="336"/>
    </location>
</feature>
<evidence type="ECO:0000256" key="3">
    <source>
        <dbReference type="PROSITE-ProRule" id="PRU00221"/>
    </source>
</evidence>
<feature type="repeat" description="WD" evidence="3">
    <location>
        <begin position="2179"/>
        <end position="2214"/>
    </location>
</feature>
<dbReference type="STRING" id="1157962.A0A250WP72"/>
<dbReference type="PRINTS" id="PR00320">
    <property type="entry name" value="GPROTEINBRPT"/>
</dbReference>
<feature type="compositionally biased region" description="Polar residues" evidence="4">
    <location>
        <begin position="92"/>
        <end position="117"/>
    </location>
</feature>
<dbReference type="InterPro" id="IPR011041">
    <property type="entry name" value="Quinoprot_gluc/sorb_DH_b-prop"/>
</dbReference>
<feature type="compositionally biased region" description="Basic and acidic residues" evidence="4">
    <location>
        <begin position="227"/>
        <end position="243"/>
    </location>
</feature>